<evidence type="ECO:0000313" key="2">
    <source>
        <dbReference type="EMBL" id="VAW93600.1"/>
    </source>
</evidence>
<accession>A0A3B0ZWJ0</accession>
<dbReference type="PANTHER" id="PTHR37023">
    <property type="entry name" value="TRANSPOSASE"/>
    <property type="match status" value="1"/>
</dbReference>
<evidence type="ECO:0000259" key="1">
    <source>
        <dbReference type="Pfam" id="PF14319"/>
    </source>
</evidence>
<feature type="domain" description="Transposase zinc-binding" evidence="1">
    <location>
        <begin position="8"/>
        <end position="98"/>
    </location>
</feature>
<dbReference type="Pfam" id="PF14319">
    <property type="entry name" value="Zn_Tnp_IS91"/>
    <property type="match status" value="1"/>
</dbReference>
<gene>
    <name evidence="2" type="ORF">MNBD_GAMMA20-2280</name>
</gene>
<name>A0A3B0ZWJ0_9ZZZZ</name>
<protein>
    <recommendedName>
        <fullName evidence="1">Transposase zinc-binding domain-containing protein</fullName>
    </recommendedName>
</protein>
<organism evidence="2">
    <name type="scientific">hydrothermal vent metagenome</name>
    <dbReference type="NCBI Taxonomy" id="652676"/>
    <lineage>
        <taxon>unclassified sequences</taxon>
        <taxon>metagenomes</taxon>
        <taxon>ecological metagenomes</taxon>
    </lineage>
</organism>
<dbReference type="PANTHER" id="PTHR37023:SF1">
    <property type="entry name" value="ISSOD25 TRANSPOSASE TNPA_ISSOD25"/>
    <property type="match status" value="1"/>
</dbReference>
<dbReference type="InterPro" id="IPR026889">
    <property type="entry name" value="Zn_Tnp"/>
</dbReference>
<dbReference type="EMBL" id="UOFU01000032">
    <property type="protein sequence ID" value="VAW93600.1"/>
    <property type="molecule type" value="Genomic_DNA"/>
</dbReference>
<sequence length="104" mass="12353">MNAAMQAVFERFMPAYLQHHRLSPDQGRVCAHIRDCRTEVLGGLQWLCDHCDYQRPHYHSCRDRHCPQCHQQRATRAWADKQQRAVLPVNYYHLVFTLPHDLNS</sequence>
<proteinExistence type="predicted"/>
<reference evidence="2" key="1">
    <citation type="submission" date="2018-06" db="EMBL/GenBank/DDBJ databases">
        <authorList>
            <person name="Zhirakovskaya E."/>
        </authorList>
    </citation>
    <scope>NUCLEOTIDE SEQUENCE</scope>
</reference>
<dbReference type="AlphaFoldDB" id="A0A3B0ZWJ0"/>